<dbReference type="PANTHER" id="PTHR21666:SF270">
    <property type="entry name" value="MUREIN HYDROLASE ACTIVATOR ENVC"/>
    <property type="match status" value="1"/>
</dbReference>
<organism evidence="2 3">
    <name type="scientific">Candidatus Dojkabacteria bacterium</name>
    <dbReference type="NCBI Taxonomy" id="2099670"/>
    <lineage>
        <taxon>Bacteria</taxon>
        <taxon>Candidatus Dojkabacteria</taxon>
    </lineage>
</organism>
<dbReference type="Gene3D" id="2.70.70.10">
    <property type="entry name" value="Glucose Permease (Domain IIA)"/>
    <property type="match status" value="1"/>
</dbReference>
<evidence type="ECO:0000313" key="3">
    <source>
        <dbReference type="Proteomes" id="UP000783287"/>
    </source>
</evidence>
<proteinExistence type="predicted"/>
<dbReference type="CDD" id="cd12797">
    <property type="entry name" value="M23_peptidase"/>
    <property type="match status" value="1"/>
</dbReference>
<dbReference type="GO" id="GO:0004222">
    <property type="term" value="F:metalloendopeptidase activity"/>
    <property type="evidence" value="ECO:0007669"/>
    <property type="project" value="TreeGrafter"/>
</dbReference>
<evidence type="ECO:0000259" key="1">
    <source>
        <dbReference type="Pfam" id="PF01551"/>
    </source>
</evidence>
<comment type="caution">
    <text evidence="2">The sequence shown here is derived from an EMBL/GenBank/DDBJ whole genome shotgun (WGS) entry which is preliminary data.</text>
</comment>
<evidence type="ECO:0000313" key="2">
    <source>
        <dbReference type="EMBL" id="MCA9383162.1"/>
    </source>
</evidence>
<dbReference type="AlphaFoldDB" id="A0A955L5D1"/>
<dbReference type="Proteomes" id="UP000783287">
    <property type="component" value="Unassembled WGS sequence"/>
</dbReference>
<reference evidence="2" key="1">
    <citation type="submission" date="2020-04" db="EMBL/GenBank/DDBJ databases">
        <authorList>
            <person name="Zhang T."/>
        </authorList>
    </citation>
    <scope>NUCLEOTIDE SEQUENCE</scope>
    <source>
        <strain evidence="2">HKST-UBA14</strain>
    </source>
</reference>
<dbReference type="InterPro" id="IPR016047">
    <property type="entry name" value="M23ase_b-sheet_dom"/>
</dbReference>
<name>A0A955L5D1_9BACT</name>
<reference evidence="2" key="2">
    <citation type="journal article" date="2021" name="Microbiome">
        <title>Successional dynamics and alternative stable states in a saline activated sludge microbial community over 9 years.</title>
        <authorList>
            <person name="Wang Y."/>
            <person name="Ye J."/>
            <person name="Ju F."/>
            <person name="Liu L."/>
            <person name="Boyd J.A."/>
            <person name="Deng Y."/>
            <person name="Parks D.H."/>
            <person name="Jiang X."/>
            <person name="Yin X."/>
            <person name="Woodcroft B.J."/>
            <person name="Tyson G.W."/>
            <person name="Hugenholtz P."/>
            <person name="Polz M.F."/>
            <person name="Zhang T."/>
        </authorList>
    </citation>
    <scope>NUCLEOTIDE SEQUENCE</scope>
    <source>
        <strain evidence="2">HKST-UBA14</strain>
    </source>
</reference>
<dbReference type="PANTHER" id="PTHR21666">
    <property type="entry name" value="PEPTIDASE-RELATED"/>
    <property type="match status" value="1"/>
</dbReference>
<sequence length="480" mass="53450">MHSELDLNNLNRFEHGGRQFFHMTQDIDGTGAYIEDVLGTMYYFALSTGNRSYIQFDHATNSFFALDELGDDFDVFFDPEQSVFFTDHDTAYADLQLDYSDERGNFLLNSNHNAIAIQSGDKNYFVQQGGRAGFFVDTDAGRINLESHFSSMRGGKVFIEPRSKQIVTTNEVNVNLQINEYAPQLSIRRMHKRQFPNYSQPVMQQPVHRVAPRHEVRLPRKKHSKLGTYLFVIAAFALAFYYRNQLGLQIPNNEVTYTYSDPDTDPNFTVTTLTDEEAQESGFLDNYTPAAPTITAPDYIEDPALLNTNCEMGLLIDGITSPVDPNAVNPLDGTIGFVSTNSGGHPGTDFALKGGTFNQQAFAAEAGRVIYTRNSYTGSTSYSNAGEMEGPFQNWDNYGNVIAIEHQDGLTIYAHLAQNSIQVAEGECVTPGEPIAIIGKTGYAGNVEHLHFEARRPKTCTAYTNQCTINDNDAEWGLGN</sequence>
<feature type="domain" description="M23ase beta-sheet core" evidence="1">
    <location>
        <begin position="344"/>
        <end position="456"/>
    </location>
</feature>
<accession>A0A955L5D1</accession>
<protein>
    <submittedName>
        <fullName evidence="2">M23 family metallopeptidase</fullName>
    </submittedName>
</protein>
<dbReference type="Pfam" id="PF01551">
    <property type="entry name" value="Peptidase_M23"/>
    <property type="match status" value="1"/>
</dbReference>
<dbReference type="InterPro" id="IPR050570">
    <property type="entry name" value="Cell_wall_metabolism_enzyme"/>
</dbReference>
<dbReference type="EMBL" id="JAGQLK010000033">
    <property type="protein sequence ID" value="MCA9383162.1"/>
    <property type="molecule type" value="Genomic_DNA"/>
</dbReference>
<dbReference type="SUPFAM" id="SSF51261">
    <property type="entry name" value="Duplicated hybrid motif"/>
    <property type="match status" value="1"/>
</dbReference>
<gene>
    <name evidence="2" type="ORF">KC909_02245</name>
</gene>
<dbReference type="InterPro" id="IPR011055">
    <property type="entry name" value="Dup_hybrid_motif"/>
</dbReference>